<feature type="compositionally biased region" description="Basic and acidic residues" evidence="4">
    <location>
        <begin position="156"/>
        <end position="169"/>
    </location>
</feature>
<feature type="compositionally biased region" description="Basic residues" evidence="4">
    <location>
        <begin position="172"/>
        <end position="187"/>
    </location>
</feature>
<dbReference type="OrthoDB" id="1918685at2759"/>
<dbReference type="Gene3D" id="2.40.50.40">
    <property type="match status" value="1"/>
</dbReference>
<dbReference type="Pfam" id="PF00385">
    <property type="entry name" value="Chromo"/>
    <property type="match status" value="1"/>
</dbReference>
<name>A0A6A6GT66_VIRVR</name>
<evidence type="ECO:0000256" key="3">
    <source>
        <dbReference type="ARBA" id="ARBA00023242"/>
    </source>
</evidence>
<evidence type="ECO:0000313" key="6">
    <source>
        <dbReference type="EMBL" id="KAF2228867.1"/>
    </source>
</evidence>
<dbReference type="Proteomes" id="UP000800092">
    <property type="component" value="Unassembled WGS sequence"/>
</dbReference>
<evidence type="ECO:0000259" key="5">
    <source>
        <dbReference type="PROSITE" id="PS50013"/>
    </source>
</evidence>
<reference evidence="6" key="1">
    <citation type="journal article" date="2020" name="Stud. Mycol.">
        <title>101 Dothideomycetes genomes: a test case for predicting lifestyles and emergence of pathogens.</title>
        <authorList>
            <person name="Haridas S."/>
            <person name="Albert R."/>
            <person name="Binder M."/>
            <person name="Bloem J."/>
            <person name="Labutti K."/>
            <person name="Salamov A."/>
            <person name="Andreopoulos B."/>
            <person name="Baker S."/>
            <person name="Barry K."/>
            <person name="Bills G."/>
            <person name="Bluhm B."/>
            <person name="Cannon C."/>
            <person name="Castanera R."/>
            <person name="Culley D."/>
            <person name="Daum C."/>
            <person name="Ezra D."/>
            <person name="Gonzalez J."/>
            <person name="Henrissat B."/>
            <person name="Kuo A."/>
            <person name="Liang C."/>
            <person name="Lipzen A."/>
            <person name="Lutzoni F."/>
            <person name="Magnuson J."/>
            <person name="Mondo S."/>
            <person name="Nolan M."/>
            <person name="Ohm R."/>
            <person name="Pangilinan J."/>
            <person name="Park H.-J."/>
            <person name="Ramirez L."/>
            <person name="Alfaro M."/>
            <person name="Sun H."/>
            <person name="Tritt A."/>
            <person name="Yoshinaga Y."/>
            <person name="Zwiers L.-H."/>
            <person name="Turgeon B."/>
            <person name="Goodwin S."/>
            <person name="Spatafora J."/>
            <person name="Crous P."/>
            <person name="Grigoriev I."/>
        </authorList>
    </citation>
    <scope>NUCLEOTIDE SEQUENCE</scope>
    <source>
        <strain evidence="6">Tuck. ex Michener</strain>
    </source>
</reference>
<dbReference type="GO" id="GO:0005634">
    <property type="term" value="C:nucleus"/>
    <property type="evidence" value="ECO:0007669"/>
    <property type="project" value="UniProtKB-SubCell"/>
</dbReference>
<dbReference type="GO" id="GO:0006338">
    <property type="term" value="P:chromatin remodeling"/>
    <property type="evidence" value="ECO:0007669"/>
    <property type="project" value="UniProtKB-ARBA"/>
</dbReference>
<dbReference type="PROSITE" id="PS50013">
    <property type="entry name" value="CHROMO_2"/>
    <property type="match status" value="1"/>
</dbReference>
<dbReference type="SMART" id="SM00298">
    <property type="entry name" value="CHROMO"/>
    <property type="match status" value="1"/>
</dbReference>
<feature type="compositionally biased region" description="Low complexity" evidence="4">
    <location>
        <begin position="189"/>
        <end position="208"/>
    </location>
</feature>
<dbReference type="InterPro" id="IPR000953">
    <property type="entry name" value="Chromo/chromo_shadow_dom"/>
</dbReference>
<dbReference type="SUPFAM" id="SSF54160">
    <property type="entry name" value="Chromo domain-like"/>
    <property type="match status" value="1"/>
</dbReference>
<evidence type="ECO:0000313" key="7">
    <source>
        <dbReference type="Proteomes" id="UP000800092"/>
    </source>
</evidence>
<comment type="subcellular location">
    <subcellularLocation>
        <location evidence="1">Nucleus</location>
    </subcellularLocation>
</comment>
<keyword evidence="7" id="KW-1185">Reference proteome</keyword>
<evidence type="ECO:0000256" key="4">
    <source>
        <dbReference type="SAM" id="MobiDB-lite"/>
    </source>
</evidence>
<protein>
    <recommendedName>
        <fullName evidence="5">Chromo domain-containing protein</fullName>
    </recommendedName>
</protein>
<dbReference type="InterPro" id="IPR051219">
    <property type="entry name" value="Heterochromatin_chromo-domain"/>
</dbReference>
<evidence type="ECO:0000256" key="2">
    <source>
        <dbReference type="ARBA" id="ARBA00011353"/>
    </source>
</evidence>
<accession>A0A6A6GT66</accession>
<comment type="subunit">
    <text evidence="2">Component of the NuA4 histone acetyltransferase complex.</text>
</comment>
<feature type="region of interest" description="Disordered" evidence="4">
    <location>
        <begin position="1"/>
        <end position="26"/>
    </location>
</feature>
<proteinExistence type="predicted"/>
<organism evidence="6 7">
    <name type="scientific">Viridothelium virens</name>
    <name type="common">Speckled blister lichen</name>
    <name type="synonym">Trypethelium virens</name>
    <dbReference type="NCBI Taxonomy" id="1048519"/>
    <lineage>
        <taxon>Eukaryota</taxon>
        <taxon>Fungi</taxon>
        <taxon>Dikarya</taxon>
        <taxon>Ascomycota</taxon>
        <taxon>Pezizomycotina</taxon>
        <taxon>Dothideomycetes</taxon>
        <taxon>Dothideomycetes incertae sedis</taxon>
        <taxon>Trypetheliales</taxon>
        <taxon>Trypetheliaceae</taxon>
        <taxon>Viridothelium</taxon>
    </lineage>
</organism>
<dbReference type="EMBL" id="ML991886">
    <property type="protein sequence ID" value="KAF2228867.1"/>
    <property type="molecule type" value="Genomic_DNA"/>
</dbReference>
<feature type="domain" description="Chromo" evidence="5">
    <location>
        <begin position="30"/>
        <end position="67"/>
    </location>
</feature>
<feature type="region of interest" description="Disordered" evidence="4">
    <location>
        <begin position="124"/>
        <end position="224"/>
    </location>
</feature>
<gene>
    <name evidence="6" type="ORF">EV356DRAFT_35704</name>
</gene>
<evidence type="ECO:0000256" key="1">
    <source>
        <dbReference type="ARBA" id="ARBA00004123"/>
    </source>
</evidence>
<sequence>MSTTIEGMFVPDDDDLSVNPTPASSPRSHYALEAILAERVGDNGVKEYLVKWEDYPLHRSTWEPEENFSSDKPMWEWEDTKARIARGLESAFALNDYYRSVDEESNRVTQLYYRRRQKRIKNNLSVTPEPVESEGGDSEAFEIADSDPGVENWPSEDERRLLSKHEGILKKGLARPKKTRDQRRRKVCPGVSPMSTSSDSDSGVEDSPAIPRKKRRVINETYSQ</sequence>
<dbReference type="AlphaFoldDB" id="A0A6A6GT66"/>
<dbReference type="InterPro" id="IPR016197">
    <property type="entry name" value="Chromo-like_dom_sf"/>
</dbReference>
<dbReference type="CDD" id="cd18966">
    <property type="entry name" value="chromodomain"/>
    <property type="match status" value="1"/>
</dbReference>
<dbReference type="PANTHER" id="PTHR22812">
    <property type="entry name" value="CHROMOBOX PROTEIN"/>
    <property type="match status" value="1"/>
</dbReference>
<keyword evidence="3" id="KW-0539">Nucleus</keyword>
<feature type="compositionally biased region" description="Acidic residues" evidence="4">
    <location>
        <begin position="131"/>
        <end position="145"/>
    </location>
</feature>
<dbReference type="InterPro" id="IPR023780">
    <property type="entry name" value="Chromo_domain"/>
</dbReference>